<sequence>IRQMDVGTEYDDVQSYLADEK</sequence>
<keyword evidence="2" id="KW-1185">Reference proteome</keyword>
<proteinExistence type="predicted"/>
<feature type="non-terminal residue" evidence="1">
    <location>
        <position position="1"/>
    </location>
</feature>
<dbReference type="EMBL" id="LFYR01001453">
    <property type="protein sequence ID" value="KMZ61586.1"/>
    <property type="molecule type" value="Genomic_DNA"/>
</dbReference>
<evidence type="ECO:0000313" key="2">
    <source>
        <dbReference type="Proteomes" id="UP000036987"/>
    </source>
</evidence>
<name>A0A0K9NXS4_ZOSMR</name>
<protein>
    <submittedName>
        <fullName evidence="1">Uncharacterized protein</fullName>
    </submittedName>
</protein>
<accession>A0A0K9NXS4</accession>
<comment type="caution">
    <text evidence="1">The sequence shown here is derived from an EMBL/GenBank/DDBJ whole genome shotgun (WGS) entry which is preliminary data.</text>
</comment>
<reference evidence="2" key="1">
    <citation type="journal article" date="2016" name="Nature">
        <title>The genome of the seagrass Zostera marina reveals angiosperm adaptation to the sea.</title>
        <authorList>
            <person name="Olsen J.L."/>
            <person name="Rouze P."/>
            <person name="Verhelst B."/>
            <person name="Lin Y.-C."/>
            <person name="Bayer T."/>
            <person name="Collen J."/>
            <person name="Dattolo E."/>
            <person name="De Paoli E."/>
            <person name="Dittami S."/>
            <person name="Maumus F."/>
            <person name="Michel G."/>
            <person name="Kersting A."/>
            <person name="Lauritano C."/>
            <person name="Lohaus R."/>
            <person name="Toepel M."/>
            <person name="Tonon T."/>
            <person name="Vanneste K."/>
            <person name="Amirebrahimi M."/>
            <person name="Brakel J."/>
            <person name="Bostroem C."/>
            <person name="Chovatia M."/>
            <person name="Grimwood J."/>
            <person name="Jenkins J.W."/>
            <person name="Jueterbock A."/>
            <person name="Mraz A."/>
            <person name="Stam W.T."/>
            <person name="Tice H."/>
            <person name="Bornberg-Bauer E."/>
            <person name="Green P.J."/>
            <person name="Pearson G.A."/>
            <person name="Procaccini G."/>
            <person name="Duarte C.M."/>
            <person name="Schmutz J."/>
            <person name="Reusch T.B.H."/>
            <person name="Van de Peer Y."/>
        </authorList>
    </citation>
    <scope>NUCLEOTIDE SEQUENCE [LARGE SCALE GENOMIC DNA]</scope>
    <source>
        <strain evidence="2">cv. Finnish</strain>
    </source>
</reference>
<dbReference type="Proteomes" id="UP000036987">
    <property type="component" value="Unassembled WGS sequence"/>
</dbReference>
<dbReference type="AlphaFoldDB" id="A0A0K9NXS4"/>
<evidence type="ECO:0000313" key="1">
    <source>
        <dbReference type="EMBL" id="KMZ61586.1"/>
    </source>
</evidence>
<organism evidence="1 2">
    <name type="scientific">Zostera marina</name>
    <name type="common">Eelgrass</name>
    <dbReference type="NCBI Taxonomy" id="29655"/>
    <lineage>
        <taxon>Eukaryota</taxon>
        <taxon>Viridiplantae</taxon>
        <taxon>Streptophyta</taxon>
        <taxon>Embryophyta</taxon>
        <taxon>Tracheophyta</taxon>
        <taxon>Spermatophyta</taxon>
        <taxon>Magnoliopsida</taxon>
        <taxon>Liliopsida</taxon>
        <taxon>Zosteraceae</taxon>
        <taxon>Zostera</taxon>
    </lineage>
</organism>
<gene>
    <name evidence="1" type="ORF">ZOSMA_5100G00010</name>
</gene>